<dbReference type="InterPro" id="IPR001789">
    <property type="entry name" value="Sig_transdc_resp-reg_receiver"/>
</dbReference>
<dbReference type="PROSITE" id="PS50110">
    <property type="entry name" value="RESPONSE_REGULATORY"/>
    <property type="match status" value="1"/>
</dbReference>
<dbReference type="Gene3D" id="3.40.50.2300">
    <property type="match status" value="1"/>
</dbReference>
<evidence type="ECO:0000256" key="1">
    <source>
        <dbReference type="ARBA" id="ARBA00022553"/>
    </source>
</evidence>
<evidence type="ECO:0000313" key="4">
    <source>
        <dbReference type="EMBL" id="RKS71378.1"/>
    </source>
</evidence>
<organism evidence="4 5">
    <name type="scientific">Motilibacter peucedani</name>
    <dbReference type="NCBI Taxonomy" id="598650"/>
    <lineage>
        <taxon>Bacteria</taxon>
        <taxon>Bacillati</taxon>
        <taxon>Actinomycetota</taxon>
        <taxon>Actinomycetes</taxon>
        <taxon>Motilibacterales</taxon>
        <taxon>Motilibacteraceae</taxon>
        <taxon>Motilibacter</taxon>
    </lineage>
</organism>
<evidence type="ECO:0000259" key="3">
    <source>
        <dbReference type="PROSITE" id="PS50110"/>
    </source>
</evidence>
<feature type="domain" description="Response regulatory" evidence="3">
    <location>
        <begin position="1"/>
        <end position="116"/>
    </location>
</feature>
<dbReference type="GO" id="GO:0000160">
    <property type="term" value="P:phosphorelay signal transduction system"/>
    <property type="evidence" value="ECO:0007669"/>
    <property type="project" value="InterPro"/>
</dbReference>
<proteinExistence type="predicted"/>
<name>A0A420XM43_9ACTN</name>
<dbReference type="SUPFAM" id="SSF52172">
    <property type="entry name" value="CheY-like"/>
    <property type="match status" value="1"/>
</dbReference>
<accession>A0A420XM43</accession>
<dbReference type="SMART" id="SM00448">
    <property type="entry name" value="REC"/>
    <property type="match status" value="1"/>
</dbReference>
<dbReference type="InterPro" id="IPR050595">
    <property type="entry name" value="Bact_response_regulator"/>
</dbReference>
<feature type="modified residue" description="4-aspartylphosphate" evidence="2">
    <location>
        <position position="49"/>
    </location>
</feature>
<evidence type="ECO:0000256" key="2">
    <source>
        <dbReference type="PROSITE-ProRule" id="PRU00169"/>
    </source>
</evidence>
<gene>
    <name evidence="4" type="ORF">CLV35_3174</name>
</gene>
<dbReference type="Proteomes" id="UP000281955">
    <property type="component" value="Unassembled WGS sequence"/>
</dbReference>
<dbReference type="AlphaFoldDB" id="A0A420XM43"/>
<comment type="caution">
    <text evidence="4">The sequence shown here is derived from an EMBL/GenBank/DDBJ whole genome shotgun (WGS) entry which is preliminary data.</text>
</comment>
<dbReference type="PANTHER" id="PTHR44591">
    <property type="entry name" value="STRESS RESPONSE REGULATOR PROTEIN 1"/>
    <property type="match status" value="1"/>
</dbReference>
<keyword evidence="5" id="KW-1185">Reference proteome</keyword>
<keyword evidence="1 2" id="KW-0597">Phosphoprotein</keyword>
<protein>
    <submittedName>
        <fullName evidence="4">Response regulator receiver domain-containing protein</fullName>
    </submittedName>
</protein>
<dbReference type="PANTHER" id="PTHR44591:SF18">
    <property type="entry name" value="REGULATORY PROTEIN"/>
    <property type="match status" value="1"/>
</dbReference>
<dbReference type="InParanoid" id="A0A420XM43"/>
<dbReference type="EMBL" id="RBWV01000014">
    <property type="protein sequence ID" value="RKS71378.1"/>
    <property type="molecule type" value="Genomic_DNA"/>
</dbReference>
<dbReference type="Pfam" id="PF00072">
    <property type="entry name" value="Response_reg"/>
    <property type="match status" value="1"/>
</dbReference>
<sequence length="125" mass="13694">MLVVDDSATVRDLISMNLSLEGFEVVTATNGREALQKVHDVEPAVVTLDVTMPDMDGFLTAEQLRADPRTESLPIAIVSACAQEADFRRGREIGVDAYVTKPFDPDELVRIVSDLAENGRADHPR</sequence>
<reference evidence="4 5" key="1">
    <citation type="submission" date="2018-10" db="EMBL/GenBank/DDBJ databases">
        <title>Genomic Encyclopedia of Archaeal and Bacterial Type Strains, Phase II (KMG-II): from individual species to whole genera.</title>
        <authorList>
            <person name="Goeker M."/>
        </authorList>
    </citation>
    <scope>NUCLEOTIDE SEQUENCE [LARGE SCALE GENOMIC DNA]</scope>
    <source>
        <strain evidence="4 5">RP-AC37</strain>
    </source>
</reference>
<dbReference type="InterPro" id="IPR011006">
    <property type="entry name" value="CheY-like_superfamily"/>
</dbReference>
<evidence type="ECO:0000313" key="5">
    <source>
        <dbReference type="Proteomes" id="UP000281955"/>
    </source>
</evidence>